<dbReference type="Gene3D" id="3.40.1390.10">
    <property type="entry name" value="MurE/MurF, N-terminal domain"/>
    <property type="match status" value="1"/>
</dbReference>
<dbReference type="GO" id="GO:0009245">
    <property type="term" value="P:lipid A biosynthetic process"/>
    <property type="evidence" value="ECO:0007669"/>
    <property type="project" value="UniProtKB-KW"/>
</dbReference>
<evidence type="ECO:0000256" key="1">
    <source>
        <dbReference type="ARBA" id="ARBA00022516"/>
    </source>
</evidence>
<accession>A0A0F9WW99</accession>
<dbReference type="AlphaFoldDB" id="A0A0F9WW99"/>
<evidence type="ECO:0000256" key="6">
    <source>
        <dbReference type="ARBA" id="ARBA00023315"/>
    </source>
</evidence>
<evidence type="ECO:0000256" key="4">
    <source>
        <dbReference type="ARBA" id="ARBA00022737"/>
    </source>
</evidence>
<evidence type="ECO:0000256" key="3">
    <source>
        <dbReference type="ARBA" id="ARBA00022679"/>
    </source>
</evidence>
<dbReference type="PANTHER" id="PTHR43378:SF2">
    <property type="entry name" value="UDP-3-O-ACYLGLUCOSAMINE N-ACYLTRANSFERASE 1, MITOCHONDRIAL-RELATED"/>
    <property type="match status" value="1"/>
</dbReference>
<evidence type="ECO:0000259" key="7">
    <source>
        <dbReference type="Pfam" id="PF04613"/>
    </source>
</evidence>
<protein>
    <recommendedName>
        <fullName evidence="7">UDP-3-O-[3-hydroxymyristoyl] glucosamine N-acyltransferase non-repeat region domain-containing protein</fullName>
    </recommendedName>
</protein>
<evidence type="ECO:0000256" key="2">
    <source>
        <dbReference type="ARBA" id="ARBA00022556"/>
    </source>
</evidence>
<dbReference type="CDD" id="cd03352">
    <property type="entry name" value="LbH_LpxD"/>
    <property type="match status" value="1"/>
</dbReference>
<feature type="domain" description="UDP-3-O-[3-hydroxymyristoyl] glucosamine N-acyltransferase non-repeat region" evidence="7">
    <location>
        <begin position="22"/>
        <end position="85"/>
    </location>
</feature>
<sequence length="349" mass="36984">MAEMTLGQLAERIGGRVDGGGDVVIRGLAPLETAGADEVAFLANDKYRRFMGHTQAAAVIVADDYDGPGETLIRCDDPYFAFREAMVTMVGFSRPAFEGIDARAAIHPEASVAANVRIGPFVTIERGAEIGDGTTLYPGVYIGEKAKVGRDCILHANVAVYDHSILHDRVTVHAGSSIGQDGFGYATHDGRHEKIPAAGWAELEDDVEIGACCSIDRATMGVTRIGAGTKFSNNITIGHGANVGKHCLLVAQSGIAGSTRVGDYSVFAAQSGAVGHITIGEGARVGAQSGVVSDLKPGEEVLGSPHFPVARARRIYATFSKLPEMRTAIKKLTRQVNNMLHRDRDRGDK</sequence>
<dbReference type="NCBIfam" id="NF002060">
    <property type="entry name" value="PRK00892.1"/>
    <property type="match status" value="1"/>
</dbReference>
<gene>
    <name evidence="8" type="ORF">LCGC14_0226190</name>
</gene>
<evidence type="ECO:0000313" key="8">
    <source>
        <dbReference type="EMBL" id="KKN90676.1"/>
    </source>
</evidence>
<dbReference type="EMBL" id="LAZR01000108">
    <property type="protein sequence ID" value="KKN90676.1"/>
    <property type="molecule type" value="Genomic_DNA"/>
</dbReference>
<dbReference type="InterPro" id="IPR018357">
    <property type="entry name" value="Hexapep_transf_CS"/>
</dbReference>
<comment type="caution">
    <text evidence="8">The sequence shown here is derived from an EMBL/GenBank/DDBJ whole genome shotgun (WGS) entry which is preliminary data.</text>
</comment>
<dbReference type="NCBIfam" id="TIGR01853">
    <property type="entry name" value="lipid_A_lpxD"/>
    <property type="match status" value="1"/>
</dbReference>
<keyword evidence="6" id="KW-0012">Acyltransferase</keyword>
<dbReference type="Pfam" id="PF04613">
    <property type="entry name" value="LpxD"/>
    <property type="match status" value="1"/>
</dbReference>
<dbReference type="HAMAP" id="MF_00523">
    <property type="entry name" value="LpxD"/>
    <property type="match status" value="1"/>
</dbReference>
<reference evidence="8" key="1">
    <citation type="journal article" date="2015" name="Nature">
        <title>Complex archaea that bridge the gap between prokaryotes and eukaryotes.</title>
        <authorList>
            <person name="Spang A."/>
            <person name="Saw J.H."/>
            <person name="Jorgensen S.L."/>
            <person name="Zaremba-Niedzwiedzka K."/>
            <person name="Martijn J."/>
            <person name="Lind A.E."/>
            <person name="van Eijk R."/>
            <person name="Schleper C."/>
            <person name="Guy L."/>
            <person name="Ettema T.J."/>
        </authorList>
    </citation>
    <scope>NUCLEOTIDE SEQUENCE</scope>
</reference>
<keyword evidence="3" id="KW-0808">Transferase</keyword>
<dbReference type="GO" id="GO:0016410">
    <property type="term" value="F:N-acyltransferase activity"/>
    <property type="evidence" value="ECO:0007669"/>
    <property type="project" value="InterPro"/>
</dbReference>
<keyword evidence="2" id="KW-0441">Lipid A biosynthesis</keyword>
<proteinExistence type="inferred from homology"/>
<dbReference type="SUPFAM" id="SSF51161">
    <property type="entry name" value="Trimeric LpxA-like enzymes"/>
    <property type="match status" value="1"/>
</dbReference>
<evidence type="ECO:0000256" key="5">
    <source>
        <dbReference type="ARBA" id="ARBA00023098"/>
    </source>
</evidence>
<keyword evidence="1" id="KW-0444">Lipid biosynthesis</keyword>
<dbReference type="GO" id="GO:0016020">
    <property type="term" value="C:membrane"/>
    <property type="evidence" value="ECO:0007669"/>
    <property type="project" value="GOC"/>
</dbReference>
<dbReference type="Pfam" id="PF00132">
    <property type="entry name" value="Hexapep"/>
    <property type="match status" value="1"/>
</dbReference>
<dbReference type="InterPro" id="IPR020573">
    <property type="entry name" value="UDP_GlcNAc_AcTrfase_non-rep"/>
</dbReference>
<dbReference type="InterPro" id="IPR001451">
    <property type="entry name" value="Hexapep"/>
</dbReference>
<keyword evidence="5" id="KW-0443">Lipid metabolism</keyword>
<organism evidence="8">
    <name type="scientific">marine sediment metagenome</name>
    <dbReference type="NCBI Taxonomy" id="412755"/>
    <lineage>
        <taxon>unclassified sequences</taxon>
        <taxon>metagenomes</taxon>
        <taxon>ecological metagenomes</taxon>
    </lineage>
</organism>
<dbReference type="PANTHER" id="PTHR43378">
    <property type="entry name" value="UDP-3-O-ACYLGLUCOSAMINE N-ACYLTRANSFERASE"/>
    <property type="match status" value="1"/>
</dbReference>
<dbReference type="PROSITE" id="PS00101">
    <property type="entry name" value="HEXAPEP_TRANSFERASES"/>
    <property type="match status" value="1"/>
</dbReference>
<dbReference type="InterPro" id="IPR011004">
    <property type="entry name" value="Trimer_LpxA-like_sf"/>
</dbReference>
<name>A0A0F9WW99_9ZZZZ</name>
<keyword evidence="4" id="KW-0677">Repeat</keyword>
<dbReference type="Gene3D" id="2.160.10.10">
    <property type="entry name" value="Hexapeptide repeat proteins"/>
    <property type="match status" value="1"/>
</dbReference>
<dbReference type="InterPro" id="IPR007691">
    <property type="entry name" value="LpxD"/>
</dbReference>